<dbReference type="InterPro" id="IPR031549">
    <property type="entry name" value="ASH"/>
</dbReference>
<evidence type="ECO:0000256" key="5">
    <source>
        <dbReference type="ARBA" id="ARBA00023273"/>
    </source>
</evidence>
<dbReference type="AlphaFoldDB" id="A0A974WIA4"/>
<dbReference type="EMBL" id="CP070608">
    <property type="protein sequence ID" value="QSE99058.1"/>
    <property type="molecule type" value="Genomic_DNA"/>
</dbReference>
<dbReference type="Pfam" id="PF22544">
    <property type="entry name" value="HYDIN_VesB_CFA65-like_Ig"/>
    <property type="match status" value="2"/>
</dbReference>
<dbReference type="GO" id="GO:0005737">
    <property type="term" value="C:cytoplasm"/>
    <property type="evidence" value="ECO:0007669"/>
    <property type="project" value="UniProtKB-SubCell"/>
</dbReference>
<dbReference type="InterPro" id="IPR026444">
    <property type="entry name" value="Secre_tail"/>
</dbReference>
<dbReference type="Pfam" id="PF15780">
    <property type="entry name" value="ASH"/>
    <property type="match status" value="1"/>
</dbReference>
<dbReference type="InterPro" id="IPR013783">
    <property type="entry name" value="Ig-like_fold"/>
</dbReference>
<evidence type="ECO:0000259" key="7">
    <source>
        <dbReference type="Pfam" id="PF15780"/>
    </source>
</evidence>
<comment type="subcellular location">
    <subcellularLocation>
        <location evidence="1">Cell projection</location>
        <location evidence="1">Cilium</location>
    </subcellularLocation>
    <subcellularLocation>
        <location evidence="2">Cytoplasm</location>
    </subcellularLocation>
</comment>
<sequence>MKHVYQIGYKIYKSAIICIVGFLCFLAAGNSFAQVVMNSGDYYPNSTVQCIVEDADYIYISGQFTNFSDGTNDVPLVAIARFDKTTFTLDQTWDLQVDYRVYAMAIDGDFLYIGGDFESVLGSTRNNLAKINKSGGTPTLESWDPAPDAPVRAIEITSDAIFVGGNFANISATARNAVAKFDLNTGNHDTGFNANIRVESAYAGTGPGIIWTMVSDEANSALYVGGGFNRVGASTISNAAKLDITDGSAETWTPDPDRVVYDLELVGTNDIIICGIYANIGGESIKSLAKVDRTTGVVDATWNPNPQPRNGNALAIASIGTDLYAGGGFTSIGGVALTRLARITTTGTGATDESWSLDNGGSINYMISSGDYIYLGGNFSSLDGDATVQRFGVVYVAPAEIDIQGDGNGITNGDNTPDLLDGTNMGSVTIGSSGLSTFSIENTGSETLEISNIQFTGADATDFSHSGITLPTTISGLSNATFDIVFSPSASGSRTATIEITSDDADEGTYTFDISGVGLTPAEINVQGNGNDITSGDDTPDAVDGTDLGILTIGSSTSSTFTIQNSGESELNLSAITLSGANAADFSVDGITVPLAVSGGGSTSFSVTFNPAASGISTATIEITNDDADEGIYTFDVTGVGQTPAQINLQGVGLDIDIANGDDTPDTSDGTDIGPITIGFTSGTAFDIQNLGEATLTVSEFVVGGANASEFSINAITTPAVILGGESTSFDVLFTPVVSGTRTATITIISDDPEDGSFTFTVAALGQTPGDINIQGGGIDIVNGDDTPDAGDNTDFGTVTVGLSASTVYTIQNTGDLGLNVSSVTISGTNASDYTISDITTPFDIDGGLSTTFTVTFNPSSAGARVATIEVISNDSDEGTYTFDISGIGEEEVTGVDLEIASDFQMYPNPAANIVKIELSQVNEKVIGISFISLNGTKSGIRSNFLVNGQFIEVDVSELKQGAYLLEIQTESRLLQSRFIKN</sequence>
<evidence type="ECO:0000259" key="8">
    <source>
        <dbReference type="Pfam" id="PF18962"/>
    </source>
</evidence>
<dbReference type="NCBIfam" id="NF012200">
    <property type="entry name" value="choice_anch_D"/>
    <property type="match status" value="4"/>
</dbReference>
<dbReference type="InterPro" id="IPR011044">
    <property type="entry name" value="Quino_amine_DH_bsu"/>
</dbReference>
<feature type="signal peptide" evidence="6">
    <location>
        <begin position="1"/>
        <end position="33"/>
    </location>
</feature>
<evidence type="ECO:0000259" key="9">
    <source>
        <dbReference type="Pfam" id="PF22544"/>
    </source>
</evidence>
<dbReference type="KEGG" id="fuv:JR347_08220"/>
<evidence type="ECO:0000256" key="2">
    <source>
        <dbReference type="ARBA" id="ARBA00004496"/>
    </source>
</evidence>
<feature type="domain" description="HYDIN/VesB/CFA65-like Ig-like" evidence="9">
    <location>
        <begin position="668"/>
        <end position="757"/>
    </location>
</feature>
<dbReference type="PANTHER" id="PTHR23053:SF0">
    <property type="entry name" value="HYDROCEPHALUS-INDUCING PROTEIN HOMOLOG"/>
    <property type="match status" value="1"/>
</dbReference>
<dbReference type="PROSITE" id="PS50194">
    <property type="entry name" value="FILAMIN_REPEAT"/>
    <property type="match status" value="1"/>
</dbReference>
<dbReference type="InterPro" id="IPR017868">
    <property type="entry name" value="Filamin/ABP280_repeat-like"/>
</dbReference>
<dbReference type="NCBIfam" id="TIGR04183">
    <property type="entry name" value="Por_Secre_tail"/>
    <property type="match status" value="1"/>
</dbReference>
<evidence type="ECO:0000256" key="6">
    <source>
        <dbReference type="SAM" id="SignalP"/>
    </source>
</evidence>
<evidence type="ECO:0000313" key="11">
    <source>
        <dbReference type="Proteomes" id="UP000662783"/>
    </source>
</evidence>
<feature type="domain" description="HYDIN/VesB/CFA65-like Ig-like" evidence="9">
    <location>
        <begin position="545"/>
        <end position="629"/>
    </location>
</feature>
<keyword evidence="3" id="KW-0963">Cytoplasm</keyword>
<dbReference type="InterPro" id="IPR033305">
    <property type="entry name" value="Hydin-like"/>
</dbReference>
<dbReference type="Pfam" id="PF18962">
    <property type="entry name" value="Por_Secre_tail"/>
    <property type="match status" value="1"/>
</dbReference>
<evidence type="ECO:0000256" key="4">
    <source>
        <dbReference type="ARBA" id="ARBA00023069"/>
    </source>
</evidence>
<dbReference type="InterPro" id="IPR053879">
    <property type="entry name" value="HYDIN_VesB_CFA65-like_Ig"/>
</dbReference>
<keyword evidence="5" id="KW-0966">Cell projection</keyword>
<dbReference type="SUPFAM" id="SSF50969">
    <property type="entry name" value="YVTN repeat-like/Quinoprotein amine dehydrogenase"/>
    <property type="match status" value="1"/>
</dbReference>
<organism evidence="10 11">
    <name type="scientific">Fulvivirga lutea</name>
    <dbReference type="NCBI Taxonomy" id="2810512"/>
    <lineage>
        <taxon>Bacteria</taxon>
        <taxon>Pseudomonadati</taxon>
        <taxon>Bacteroidota</taxon>
        <taxon>Cytophagia</taxon>
        <taxon>Cytophagales</taxon>
        <taxon>Fulvivirgaceae</taxon>
        <taxon>Fulvivirga</taxon>
    </lineage>
</organism>
<evidence type="ECO:0000256" key="3">
    <source>
        <dbReference type="ARBA" id="ARBA00022490"/>
    </source>
</evidence>
<feature type="domain" description="Abnormal spindle-like microcephaly-associated protein ASH" evidence="7">
    <location>
        <begin position="795"/>
        <end position="876"/>
    </location>
</feature>
<dbReference type="Gene3D" id="2.60.40.10">
    <property type="entry name" value="Immunoglobulins"/>
    <property type="match status" value="4"/>
</dbReference>
<keyword evidence="6" id="KW-0732">Signal</keyword>
<protein>
    <submittedName>
        <fullName evidence="10">Choice-of-anchor D domain-containing protein</fullName>
    </submittedName>
</protein>
<reference evidence="10" key="1">
    <citation type="submission" date="2021-02" db="EMBL/GenBank/DDBJ databases">
        <title>Fulvivirga sp. S481 isolated from sea water.</title>
        <authorList>
            <person name="Bae S.S."/>
            <person name="Baek K."/>
        </authorList>
    </citation>
    <scope>NUCLEOTIDE SEQUENCE</scope>
    <source>
        <strain evidence="10">S481</strain>
    </source>
</reference>
<accession>A0A974WIA4</accession>
<evidence type="ECO:0000313" key="10">
    <source>
        <dbReference type="EMBL" id="QSE99058.1"/>
    </source>
</evidence>
<dbReference type="RefSeq" id="WP_205723569.1">
    <property type="nucleotide sequence ID" value="NZ_CP070608.1"/>
</dbReference>
<keyword evidence="11" id="KW-1185">Reference proteome</keyword>
<keyword evidence="4" id="KW-0969">Cilium</keyword>
<name>A0A974WIA4_9BACT</name>
<proteinExistence type="predicted"/>
<evidence type="ECO:0000256" key="1">
    <source>
        <dbReference type="ARBA" id="ARBA00004138"/>
    </source>
</evidence>
<dbReference type="Proteomes" id="UP000662783">
    <property type="component" value="Chromosome"/>
</dbReference>
<feature type="chain" id="PRO_5037777490" evidence="6">
    <location>
        <begin position="34"/>
        <end position="982"/>
    </location>
</feature>
<dbReference type="PANTHER" id="PTHR23053">
    <property type="entry name" value="DLEC1 DELETED IN LUNG AND ESOPHAGEAL CANCER 1"/>
    <property type="match status" value="1"/>
</dbReference>
<feature type="domain" description="Secretion system C-terminal sorting" evidence="8">
    <location>
        <begin position="906"/>
        <end position="977"/>
    </location>
</feature>
<gene>
    <name evidence="10" type="ORF">JR347_08220</name>
</gene>